<dbReference type="InterPro" id="IPR000219">
    <property type="entry name" value="DH_dom"/>
</dbReference>
<dbReference type="Gene3D" id="2.30.29.30">
    <property type="entry name" value="Pleckstrin-homology domain (PH domain)/Phosphotyrosine-binding domain (PTB)"/>
    <property type="match status" value="1"/>
</dbReference>
<dbReference type="Proteomes" id="UP000299102">
    <property type="component" value="Unassembled WGS sequence"/>
</dbReference>
<evidence type="ECO:0000313" key="5">
    <source>
        <dbReference type="EMBL" id="GBP44605.1"/>
    </source>
</evidence>
<evidence type="ECO:0000259" key="3">
    <source>
        <dbReference type="PROSITE" id="PS50003"/>
    </source>
</evidence>
<evidence type="ECO:0000256" key="1">
    <source>
        <dbReference type="ARBA" id="ARBA00022658"/>
    </source>
</evidence>
<proteinExistence type="predicted"/>
<dbReference type="Pfam" id="PF22697">
    <property type="entry name" value="SOS1_NGEF_PH"/>
    <property type="match status" value="1"/>
</dbReference>
<evidence type="ECO:0000256" key="2">
    <source>
        <dbReference type="SAM" id="MobiDB-lite"/>
    </source>
</evidence>
<dbReference type="InterPro" id="IPR051336">
    <property type="entry name" value="RhoGEF_Guanine_NuclExch_SF"/>
</dbReference>
<organism evidence="5 6">
    <name type="scientific">Eumeta variegata</name>
    <name type="common">Bagworm moth</name>
    <name type="synonym">Eumeta japonica</name>
    <dbReference type="NCBI Taxonomy" id="151549"/>
    <lineage>
        <taxon>Eukaryota</taxon>
        <taxon>Metazoa</taxon>
        <taxon>Ecdysozoa</taxon>
        <taxon>Arthropoda</taxon>
        <taxon>Hexapoda</taxon>
        <taxon>Insecta</taxon>
        <taxon>Pterygota</taxon>
        <taxon>Neoptera</taxon>
        <taxon>Endopterygota</taxon>
        <taxon>Lepidoptera</taxon>
        <taxon>Glossata</taxon>
        <taxon>Ditrysia</taxon>
        <taxon>Tineoidea</taxon>
        <taxon>Psychidae</taxon>
        <taxon>Oiketicinae</taxon>
        <taxon>Eumeta</taxon>
    </lineage>
</organism>
<name>A0A4C1W3F3_EUMVA</name>
<dbReference type="OrthoDB" id="10004999at2759"/>
<evidence type="ECO:0000259" key="4">
    <source>
        <dbReference type="PROSITE" id="PS50010"/>
    </source>
</evidence>
<dbReference type="InterPro" id="IPR035899">
    <property type="entry name" value="DBL_dom_sf"/>
</dbReference>
<reference evidence="5 6" key="1">
    <citation type="journal article" date="2019" name="Commun. Biol.">
        <title>The bagworm genome reveals a unique fibroin gene that provides high tensile strength.</title>
        <authorList>
            <person name="Kono N."/>
            <person name="Nakamura H."/>
            <person name="Ohtoshi R."/>
            <person name="Tomita M."/>
            <person name="Numata K."/>
            <person name="Arakawa K."/>
        </authorList>
    </citation>
    <scope>NUCLEOTIDE SEQUENCE [LARGE SCALE GENOMIC DNA]</scope>
</reference>
<dbReference type="PROSITE" id="PS00741">
    <property type="entry name" value="DH_1"/>
    <property type="match status" value="1"/>
</dbReference>
<dbReference type="PANTHER" id="PTHR22826:SF211">
    <property type="entry name" value="LD43457P"/>
    <property type="match status" value="1"/>
</dbReference>
<dbReference type="STRING" id="151549.A0A4C1W3F3"/>
<keyword evidence="6" id="KW-1185">Reference proteome</keyword>
<dbReference type="InterPro" id="IPR001331">
    <property type="entry name" value="GDS_CDC24_CS"/>
</dbReference>
<dbReference type="Gene3D" id="1.20.900.10">
    <property type="entry name" value="Dbl homology (DH) domain"/>
    <property type="match status" value="1"/>
</dbReference>
<dbReference type="InterPro" id="IPR011993">
    <property type="entry name" value="PH-like_dom_sf"/>
</dbReference>
<accession>A0A4C1W3F3</accession>
<dbReference type="GO" id="GO:0005737">
    <property type="term" value="C:cytoplasm"/>
    <property type="evidence" value="ECO:0007669"/>
    <property type="project" value="TreeGrafter"/>
</dbReference>
<dbReference type="PANTHER" id="PTHR22826">
    <property type="entry name" value="RHO GUANINE EXCHANGE FACTOR-RELATED"/>
    <property type="match status" value="1"/>
</dbReference>
<dbReference type="InterPro" id="IPR001849">
    <property type="entry name" value="PH_domain"/>
</dbReference>
<feature type="region of interest" description="Disordered" evidence="2">
    <location>
        <begin position="329"/>
        <end position="354"/>
    </location>
</feature>
<feature type="domain" description="DH" evidence="4">
    <location>
        <begin position="426"/>
        <end position="582"/>
    </location>
</feature>
<dbReference type="AlphaFoldDB" id="A0A4C1W3F3"/>
<evidence type="ECO:0000313" key="6">
    <source>
        <dbReference type="Proteomes" id="UP000299102"/>
    </source>
</evidence>
<dbReference type="InterPro" id="IPR055251">
    <property type="entry name" value="SOS1_NGEF_PH"/>
</dbReference>
<feature type="region of interest" description="Disordered" evidence="2">
    <location>
        <begin position="723"/>
        <end position="791"/>
    </location>
</feature>
<dbReference type="CDD" id="cd00160">
    <property type="entry name" value="RhoGEF"/>
    <property type="match status" value="1"/>
</dbReference>
<dbReference type="SMART" id="SM00233">
    <property type="entry name" value="PH"/>
    <property type="match status" value="1"/>
</dbReference>
<dbReference type="GO" id="GO:0035556">
    <property type="term" value="P:intracellular signal transduction"/>
    <property type="evidence" value="ECO:0007669"/>
    <property type="project" value="InterPro"/>
</dbReference>
<dbReference type="SUPFAM" id="SSF48065">
    <property type="entry name" value="DBL homology domain (DH-domain)"/>
    <property type="match status" value="1"/>
</dbReference>
<feature type="domain" description="PH" evidence="3">
    <location>
        <begin position="594"/>
        <end position="708"/>
    </location>
</feature>
<dbReference type="SMART" id="SM00325">
    <property type="entry name" value="RhoGEF"/>
    <property type="match status" value="1"/>
</dbReference>
<dbReference type="PROSITE" id="PS50010">
    <property type="entry name" value="DH_2"/>
    <property type="match status" value="1"/>
</dbReference>
<feature type="compositionally biased region" description="Low complexity" evidence="2">
    <location>
        <begin position="739"/>
        <end position="754"/>
    </location>
</feature>
<sequence length="791" mass="90803">MHDIFENRTPRNHGAIMHNHIMHGTRCRGTPPEWNGSRIIAATRHFLAQRTVRWNMKHGKYDLRKSSSAGFGTSYSWYYKKNENPAATWTRKRCLARLASVSTLFSDYTNQINIFENNTTARKCRKTISCFMKARNKQNGVVKTVDMQPFIGNFYYGKPLAGFDNLKMTEDEIAYMPDSDTKSPSEDTCLTEGSVNLSTLMDAPEVVKNPLYGSTEEDLPTPFQDYLASTSENSQFRSSSCTEIKDPMYNCSIHGGIYDKILKDYKRCMKEWNSTLIDLASDNHTGKNDPTMCTSETAAQVLSPRSTTSCGKLTRKSYRSDSRSYEYTRAYGENGDSATSKRPNTGNDNGRKRRNLDRTYSFYKEIESLFQKLKMKAKFTKDGRTRRNSKYCYMERLYDEYDSRLKEWRDSVARCSPVGSSARTGYKEEIEKPENQPLLPATLVGHSDVLFGNLQELFTFHQDVFLKDLEKCISATELVALCFVHKRETFFRLYSYYCQNIPRSERLRETLVDTHLFLQACQLRLGHKLPLAAYLLKPVQRITKYQLLLKDLLRYSECGSVSTGLQEALDCMLVVLKCVNDSMHQIAITGFPFDLTQQGELLMQGSFLVVSDSKRDLRLRLRARRRHIFLYEKAILFCKPAAKNNHNKATYHFKHDLQMSQVGLTESVKGDPRKFEVWRQGRSEVHTITATSVDIKRAWVARIKRVLLDQLEELKGERVRQYGAPHHRALSQASSWEISPASQPQQRQPASAPRTASCDTHDDQCWSTDPSEDEDDEQAPVSTQLVIDHGN</sequence>
<gene>
    <name evidence="5" type="primary">Mcf2l</name>
    <name evidence="5" type="ORF">EVAR_75062_1</name>
</gene>
<comment type="caution">
    <text evidence="5">The sequence shown here is derived from an EMBL/GenBank/DDBJ whole genome shotgun (WGS) entry which is preliminary data.</text>
</comment>
<protein>
    <submittedName>
        <fullName evidence="5">Guanine nucleotide exchange factor DBS</fullName>
    </submittedName>
</protein>
<dbReference type="EMBL" id="BGZK01000455">
    <property type="protein sequence ID" value="GBP44605.1"/>
    <property type="molecule type" value="Genomic_DNA"/>
</dbReference>
<feature type="compositionally biased region" description="Polar residues" evidence="2">
    <location>
        <begin position="336"/>
        <end position="348"/>
    </location>
</feature>
<dbReference type="Pfam" id="PF00621">
    <property type="entry name" value="RhoGEF"/>
    <property type="match status" value="1"/>
</dbReference>
<keyword evidence="1" id="KW-0344">Guanine-nucleotide releasing factor</keyword>
<dbReference type="PROSITE" id="PS50003">
    <property type="entry name" value="PH_DOMAIN"/>
    <property type="match status" value="1"/>
</dbReference>
<dbReference type="SUPFAM" id="SSF50729">
    <property type="entry name" value="PH domain-like"/>
    <property type="match status" value="1"/>
</dbReference>
<dbReference type="GO" id="GO:0005085">
    <property type="term" value="F:guanyl-nucleotide exchange factor activity"/>
    <property type="evidence" value="ECO:0007669"/>
    <property type="project" value="UniProtKB-KW"/>
</dbReference>